<keyword evidence="1" id="KW-1133">Transmembrane helix</keyword>
<evidence type="ECO:0000256" key="1">
    <source>
        <dbReference type="SAM" id="Phobius"/>
    </source>
</evidence>
<name>A0A4T0FCH5_9BASI</name>
<evidence type="ECO:0000313" key="2">
    <source>
        <dbReference type="EMBL" id="TIA85648.1"/>
    </source>
</evidence>
<organism evidence="2 3">
    <name type="scientific">Wallemia hederae</name>
    <dbReference type="NCBI Taxonomy" id="1540922"/>
    <lineage>
        <taxon>Eukaryota</taxon>
        <taxon>Fungi</taxon>
        <taxon>Dikarya</taxon>
        <taxon>Basidiomycota</taxon>
        <taxon>Wallemiomycotina</taxon>
        <taxon>Wallemiomycetes</taxon>
        <taxon>Wallemiales</taxon>
        <taxon>Wallemiaceae</taxon>
        <taxon>Wallemia</taxon>
    </lineage>
</organism>
<reference evidence="2 3" key="1">
    <citation type="submission" date="2019-03" db="EMBL/GenBank/DDBJ databases">
        <title>Sequencing 23 genomes of Wallemia ichthyophaga.</title>
        <authorList>
            <person name="Gostincar C."/>
        </authorList>
    </citation>
    <scope>NUCLEOTIDE SEQUENCE [LARGE SCALE GENOMIC DNA]</scope>
    <source>
        <strain evidence="2 3">EXF-5753</strain>
    </source>
</reference>
<dbReference type="Proteomes" id="UP000310189">
    <property type="component" value="Unassembled WGS sequence"/>
</dbReference>
<accession>A0A4T0FCH5</accession>
<comment type="caution">
    <text evidence="2">The sequence shown here is derived from an EMBL/GenBank/DDBJ whole genome shotgun (WGS) entry which is preliminary data.</text>
</comment>
<feature type="transmembrane region" description="Helical" evidence="1">
    <location>
        <begin position="24"/>
        <end position="49"/>
    </location>
</feature>
<protein>
    <submittedName>
        <fullName evidence="2">Uncharacterized protein</fullName>
    </submittedName>
</protein>
<keyword evidence="1" id="KW-0472">Membrane</keyword>
<dbReference type="EMBL" id="SPNW01000103">
    <property type="protein sequence ID" value="TIA85648.1"/>
    <property type="molecule type" value="Genomic_DNA"/>
</dbReference>
<dbReference type="OrthoDB" id="3362805at2759"/>
<sequence length="266" mass="30554">MSVFNSRQNQSDGEGAHDKPSRQLYIIVFLIIIFLLLAVSSAIVLRTWYLRRRALRLGLDAPAQPSLFPFFTSHNDDREDTEMSKLGRKPEMYEVLIERDSTIQFDKQRPFAATISVPQSMTASLESRPSLSQDAEEDGRPGWVSAAARLALFSKPRSRFWPPVYRGRDAQYDRRQRLQALAELTRQRQEDDRQRRLQLQNPVKSLPPPIKENVTTPTVSLSMLVELPTKHRQEDELPDICIGLTETNLAHKSLKDVQDLVSFDPR</sequence>
<keyword evidence="3" id="KW-1185">Reference proteome</keyword>
<keyword evidence="1" id="KW-0812">Transmembrane</keyword>
<proteinExistence type="predicted"/>
<evidence type="ECO:0000313" key="3">
    <source>
        <dbReference type="Proteomes" id="UP000310189"/>
    </source>
</evidence>
<dbReference type="AlphaFoldDB" id="A0A4T0FCH5"/>
<gene>
    <name evidence="2" type="ORF">E3P99_03930</name>
</gene>